<keyword evidence="3" id="KW-1185">Reference proteome</keyword>
<dbReference type="Proteomes" id="UP000182836">
    <property type="component" value="Unassembled WGS sequence"/>
</dbReference>
<organism evidence="1 3">
    <name type="scientific">Aneurinibacillus migulanus</name>
    <name type="common">Bacillus migulanus</name>
    <dbReference type="NCBI Taxonomy" id="47500"/>
    <lineage>
        <taxon>Bacteria</taxon>
        <taxon>Bacillati</taxon>
        <taxon>Bacillota</taxon>
        <taxon>Bacilli</taxon>
        <taxon>Bacillales</taxon>
        <taxon>Paenibacillaceae</taxon>
        <taxon>Aneurinibacillus group</taxon>
        <taxon>Aneurinibacillus</taxon>
    </lineage>
</organism>
<evidence type="ECO:0000313" key="4">
    <source>
        <dbReference type="Proteomes" id="UP000182836"/>
    </source>
</evidence>
<evidence type="ECO:0000313" key="1">
    <source>
        <dbReference type="EMBL" id="KON84279.1"/>
    </source>
</evidence>
<dbReference type="PATRIC" id="fig|47500.8.peg.6521"/>
<dbReference type="Gene3D" id="2.40.10.370">
    <property type="entry name" value="Protein of unknown function DUF3599"/>
    <property type="match status" value="1"/>
</dbReference>
<evidence type="ECO:0008006" key="5">
    <source>
        <dbReference type="Google" id="ProtNLM"/>
    </source>
</evidence>
<dbReference type="Proteomes" id="UP000037269">
    <property type="component" value="Unassembled WGS sequence"/>
</dbReference>
<name>A0A0D1V9Y2_ANEMI</name>
<accession>A0A0D1V9Y2</accession>
<evidence type="ECO:0000313" key="2">
    <source>
        <dbReference type="EMBL" id="SDI84041.1"/>
    </source>
</evidence>
<reference evidence="2 4" key="2">
    <citation type="submission" date="2016-10" db="EMBL/GenBank/DDBJ databases">
        <authorList>
            <person name="de Groot N.N."/>
        </authorList>
    </citation>
    <scope>NUCLEOTIDE SEQUENCE [LARGE SCALE GENOMIC DNA]</scope>
    <source>
        <strain evidence="2 4">DSM 2895</strain>
    </source>
</reference>
<gene>
    <name evidence="1" type="ORF">AF333_30570</name>
    <name evidence="2" type="ORF">SAMN04487909_108129</name>
</gene>
<dbReference type="EMBL" id="LGUG01000013">
    <property type="protein sequence ID" value="KON84279.1"/>
    <property type="molecule type" value="Genomic_DNA"/>
</dbReference>
<reference evidence="1 3" key="1">
    <citation type="submission" date="2015-07" db="EMBL/GenBank/DDBJ databases">
        <title>Fjat-14205 dsm 2895.</title>
        <authorList>
            <person name="Liu B."/>
            <person name="Wang J."/>
            <person name="Zhu Y."/>
            <person name="Liu G."/>
            <person name="Chen Q."/>
            <person name="Chen Z."/>
            <person name="Lan J."/>
            <person name="Che J."/>
            <person name="Ge C."/>
            <person name="Shi H."/>
            <person name="Pan Z."/>
            <person name="Liu X."/>
        </authorList>
    </citation>
    <scope>NUCLEOTIDE SEQUENCE [LARGE SCALE GENOMIC DNA]</scope>
    <source>
        <strain evidence="1 3">DSM 2895</strain>
    </source>
</reference>
<dbReference type="GeneID" id="87589693"/>
<dbReference type="AlphaFoldDB" id="A0A0D1V9Y2"/>
<proteinExistence type="predicted"/>
<protein>
    <recommendedName>
        <fullName evidence="5">Phage protein</fullName>
    </recommendedName>
</protein>
<dbReference type="RefSeq" id="WP_043065757.1">
    <property type="nucleotide sequence ID" value="NZ_BJOA01000242.1"/>
</dbReference>
<dbReference type="EMBL" id="FNED01000008">
    <property type="protein sequence ID" value="SDI84041.1"/>
    <property type="molecule type" value="Genomic_DNA"/>
</dbReference>
<evidence type="ECO:0000313" key="3">
    <source>
        <dbReference type="Proteomes" id="UP000037269"/>
    </source>
</evidence>
<sequence>MTPADILATRYTHRMDIRGWVEYEKPNGATDRREEDKAVAVPCRMSVSVSRNANQTDSTNDIVYDSLILCRPEVDVQAGDMLTVTLENGWIREFTAGEPFPYSSHLEIPVTRKEKA</sequence>
<dbReference type="InterPro" id="IPR038667">
    <property type="entry name" value="XkdH-like_sf"/>
</dbReference>
<dbReference type="STRING" id="47500.AF333_30570"/>